<dbReference type="PROSITE" id="PS00108">
    <property type="entry name" value="PROTEIN_KINASE_ST"/>
    <property type="match status" value="1"/>
</dbReference>
<evidence type="ECO:0000259" key="17">
    <source>
        <dbReference type="PROSITE" id="PS50011"/>
    </source>
</evidence>
<keyword evidence="20" id="KW-1185">Reference proteome</keyword>
<evidence type="ECO:0000256" key="15">
    <source>
        <dbReference type="SAM" id="Phobius"/>
    </source>
</evidence>
<evidence type="ECO:0000256" key="7">
    <source>
        <dbReference type="ARBA" id="ARBA00022741"/>
    </source>
</evidence>
<evidence type="ECO:0000256" key="6">
    <source>
        <dbReference type="ARBA" id="ARBA00022737"/>
    </source>
</evidence>
<dbReference type="AlphaFoldDB" id="A0A835IVX4"/>
<dbReference type="Pfam" id="PF01657">
    <property type="entry name" value="Stress-antifung"/>
    <property type="match status" value="2"/>
</dbReference>
<dbReference type="OrthoDB" id="1908121at2759"/>
<protein>
    <submittedName>
        <fullName evidence="19">Uncharacterized protein</fullName>
    </submittedName>
</protein>
<keyword evidence="11 15" id="KW-0472">Membrane</keyword>
<feature type="chain" id="PRO_5032694338" evidence="16">
    <location>
        <begin position="28"/>
        <end position="636"/>
    </location>
</feature>
<dbReference type="CDD" id="cd23509">
    <property type="entry name" value="Gnk2-like"/>
    <property type="match status" value="2"/>
</dbReference>
<dbReference type="PROSITE" id="PS51473">
    <property type="entry name" value="GNK2"/>
    <property type="match status" value="2"/>
</dbReference>
<keyword evidence="6" id="KW-0677">Repeat</keyword>
<dbReference type="InterPro" id="IPR000719">
    <property type="entry name" value="Prot_kinase_dom"/>
</dbReference>
<keyword evidence="7" id="KW-0547">Nucleotide-binding</keyword>
<dbReference type="InterPro" id="IPR008271">
    <property type="entry name" value="Ser/Thr_kinase_AS"/>
</dbReference>
<evidence type="ECO:0000256" key="10">
    <source>
        <dbReference type="ARBA" id="ARBA00022989"/>
    </source>
</evidence>
<dbReference type="InterPro" id="IPR038408">
    <property type="entry name" value="GNK2_sf"/>
</dbReference>
<dbReference type="Proteomes" id="UP000631114">
    <property type="component" value="Unassembled WGS sequence"/>
</dbReference>
<feature type="domain" description="Gnk2-homologous" evidence="18">
    <location>
        <begin position="138"/>
        <end position="244"/>
    </location>
</feature>
<keyword evidence="13" id="KW-0325">Glycoprotein</keyword>
<keyword evidence="12" id="KW-0675">Receptor</keyword>
<dbReference type="Pfam" id="PF07714">
    <property type="entry name" value="PK_Tyr_Ser-Thr"/>
    <property type="match status" value="1"/>
</dbReference>
<keyword evidence="9" id="KW-0067">ATP-binding</keyword>
<dbReference type="PANTHER" id="PTHR47973">
    <property type="entry name" value="CYSTEINE-RICH RECEPTOR-LIKE PROTEIN KINASE 3"/>
    <property type="match status" value="1"/>
</dbReference>
<evidence type="ECO:0000256" key="3">
    <source>
        <dbReference type="ARBA" id="ARBA00022679"/>
    </source>
</evidence>
<dbReference type="InterPro" id="IPR052059">
    <property type="entry name" value="CR_Ser/Thr_kinase"/>
</dbReference>
<evidence type="ECO:0000256" key="4">
    <source>
        <dbReference type="ARBA" id="ARBA00022692"/>
    </source>
</evidence>
<dbReference type="PROSITE" id="PS50011">
    <property type="entry name" value="PROTEIN_KINASE_DOM"/>
    <property type="match status" value="1"/>
</dbReference>
<dbReference type="GO" id="GO:0005524">
    <property type="term" value="F:ATP binding"/>
    <property type="evidence" value="ECO:0007669"/>
    <property type="project" value="UniProtKB-KW"/>
</dbReference>
<dbReference type="EMBL" id="JADFTS010000001">
    <property type="protein sequence ID" value="KAF9624795.1"/>
    <property type="molecule type" value="Genomic_DNA"/>
</dbReference>
<dbReference type="InterPro" id="IPR001245">
    <property type="entry name" value="Ser-Thr/Tyr_kinase_cat_dom"/>
</dbReference>
<feature type="compositionally biased region" description="Low complexity" evidence="14">
    <location>
        <begin position="597"/>
        <end position="629"/>
    </location>
</feature>
<evidence type="ECO:0000256" key="13">
    <source>
        <dbReference type="ARBA" id="ARBA00023180"/>
    </source>
</evidence>
<dbReference type="InterPro" id="IPR002902">
    <property type="entry name" value="GNK2"/>
</dbReference>
<comment type="caution">
    <text evidence="19">The sequence shown here is derived from an EMBL/GenBank/DDBJ whole genome shotgun (WGS) entry which is preliminary data.</text>
</comment>
<dbReference type="SUPFAM" id="SSF56112">
    <property type="entry name" value="Protein kinase-like (PK-like)"/>
    <property type="match status" value="1"/>
</dbReference>
<evidence type="ECO:0000256" key="16">
    <source>
        <dbReference type="SAM" id="SignalP"/>
    </source>
</evidence>
<name>A0A835IVX4_9MAGN</name>
<evidence type="ECO:0000256" key="2">
    <source>
        <dbReference type="ARBA" id="ARBA00022527"/>
    </source>
</evidence>
<proteinExistence type="predicted"/>
<evidence type="ECO:0000256" key="5">
    <source>
        <dbReference type="ARBA" id="ARBA00022729"/>
    </source>
</evidence>
<dbReference type="GO" id="GO:0016020">
    <property type="term" value="C:membrane"/>
    <property type="evidence" value="ECO:0007669"/>
    <property type="project" value="UniProtKB-SubCell"/>
</dbReference>
<comment type="subcellular location">
    <subcellularLocation>
        <location evidence="1">Membrane</location>
        <topology evidence="1">Single-pass membrane protein</topology>
    </subcellularLocation>
</comment>
<feature type="transmembrane region" description="Helical" evidence="15">
    <location>
        <begin position="257"/>
        <end position="285"/>
    </location>
</feature>
<keyword evidence="4 15" id="KW-0812">Transmembrane</keyword>
<evidence type="ECO:0000256" key="14">
    <source>
        <dbReference type="SAM" id="MobiDB-lite"/>
    </source>
</evidence>
<keyword evidence="2" id="KW-0723">Serine/threonine-protein kinase</keyword>
<dbReference type="GO" id="GO:0004674">
    <property type="term" value="F:protein serine/threonine kinase activity"/>
    <property type="evidence" value="ECO:0007669"/>
    <property type="project" value="UniProtKB-KW"/>
</dbReference>
<reference evidence="19 20" key="1">
    <citation type="submission" date="2020-10" db="EMBL/GenBank/DDBJ databases">
        <title>The Coptis chinensis genome and diversification of protoberbering-type alkaloids.</title>
        <authorList>
            <person name="Wang B."/>
            <person name="Shu S."/>
            <person name="Song C."/>
            <person name="Liu Y."/>
        </authorList>
    </citation>
    <scope>NUCLEOTIDE SEQUENCE [LARGE SCALE GENOMIC DNA]</scope>
    <source>
        <strain evidence="19">HL-2020</strain>
        <tissue evidence="19">Leaf</tissue>
    </source>
</reference>
<evidence type="ECO:0000313" key="20">
    <source>
        <dbReference type="Proteomes" id="UP000631114"/>
    </source>
</evidence>
<sequence length="636" mass="70583">MPLPAHCTTWAFLFFFNTSVFFFLCLADNPRISEVNLYCGKVRVAPQQIIPNFVIEMEGVSKLVDRQRWGTFEYGANPRLFSLAQCMNDLTHTDCLLCFTEARTKLPRCLPSVSARIQLDGCFLRWDNYTFYDEAIDSQLDRRVCNSTAVATEESLKLEFTNRATEVIRNVTATAVNNSGFGVAEMKRGAVSVYALAQCWKTINRTGCQTCLDKAVTEVSQCLPGREGRAANTGCYLRYSTQKFYNEGGNNGNKGGFFSVGVIVATVIAAIAFSMLTLFGACLAYKRFAKMKKERESLGRLSSTGTLQDGRNIAVKRLFFNTRQWVDEFFNEVNLISGINHKNLVKLLGCSIEGPESLLVYEYVVNKSLDHVLFDKSTAQFLNWKQRLHIIVGTAEGLAYLHGGTETRIIHRDIKCSNVLLDENMNAKIADFGLARCFAPDKSHLSTGIAGTLRISVEATHIKCKNFSGRADGYMAPEYLVRGQLTEKADVYSFGVLVLEIVCGRKNTVFTPETGSILQTVWQHYKSNSLPQSMDPALKGDFPVREASNVLQIGLLCTQASVVIRPSMPEVILMLTDREYLVPLPMQPPFLNASVMNQDTSSTNTSQTTKAINSTKSSSMSSSTSGCTTVEVSQPR</sequence>
<evidence type="ECO:0000256" key="11">
    <source>
        <dbReference type="ARBA" id="ARBA00023136"/>
    </source>
</evidence>
<keyword evidence="10 15" id="KW-1133">Transmembrane helix</keyword>
<accession>A0A835IVX4</accession>
<keyword evidence="3" id="KW-0808">Transferase</keyword>
<feature type="domain" description="Protein kinase" evidence="17">
    <location>
        <begin position="273"/>
        <end position="581"/>
    </location>
</feature>
<feature type="signal peptide" evidence="16">
    <location>
        <begin position="1"/>
        <end position="27"/>
    </location>
</feature>
<feature type="domain" description="Gnk2-homologous" evidence="18">
    <location>
        <begin position="31"/>
        <end position="131"/>
    </location>
</feature>
<dbReference type="Gene3D" id="3.30.430.20">
    <property type="entry name" value="Gnk2 domain, C-X8-C-X2-C motif"/>
    <property type="match status" value="2"/>
</dbReference>
<dbReference type="InterPro" id="IPR011009">
    <property type="entry name" value="Kinase-like_dom_sf"/>
</dbReference>
<dbReference type="FunFam" id="3.30.430.20:FF:000015">
    <property type="entry name" value="Cysteine-rich receptor-like protein kinase 3"/>
    <property type="match status" value="1"/>
</dbReference>
<evidence type="ECO:0000256" key="1">
    <source>
        <dbReference type="ARBA" id="ARBA00004167"/>
    </source>
</evidence>
<evidence type="ECO:0000256" key="8">
    <source>
        <dbReference type="ARBA" id="ARBA00022777"/>
    </source>
</evidence>
<evidence type="ECO:0000256" key="9">
    <source>
        <dbReference type="ARBA" id="ARBA00022840"/>
    </source>
</evidence>
<dbReference type="Gene3D" id="3.30.200.20">
    <property type="entry name" value="Phosphorylase Kinase, domain 1"/>
    <property type="match status" value="1"/>
</dbReference>
<keyword evidence="8" id="KW-0418">Kinase</keyword>
<organism evidence="19 20">
    <name type="scientific">Coptis chinensis</name>
    <dbReference type="NCBI Taxonomy" id="261450"/>
    <lineage>
        <taxon>Eukaryota</taxon>
        <taxon>Viridiplantae</taxon>
        <taxon>Streptophyta</taxon>
        <taxon>Embryophyta</taxon>
        <taxon>Tracheophyta</taxon>
        <taxon>Spermatophyta</taxon>
        <taxon>Magnoliopsida</taxon>
        <taxon>Ranunculales</taxon>
        <taxon>Ranunculaceae</taxon>
        <taxon>Coptidoideae</taxon>
        <taxon>Coptis</taxon>
    </lineage>
</organism>
<dbReference type="SMART" id="SM00220">
    <property type="entry name" value="S_TKc"/>
    <property type="match status" value="1"/>
</dbReference>
<keyword evidence="5 16" id="KW-0732">Signal</keyword>
<feature type="region of interest" description="Disordered" evidence="14">
    <location>
        <begin position="597"/>
        <end position="636"/>
    </location>
</feature>
<dbReference type="FunFam" id="1.10.510.10:FF:000336">
    <property type="entry name" value="Cysteine-rich receptor-like protein kinase 2"/>
    <property type="match status" value="1"/>
</dbReference>
<dbReference type="Gene3D" id="1.10.510.10">
    <property type="entry name" value="Transferase(Phosphotransferase) domain 1"/>
    <property type="match status" value="1"/>
</dbReference>
<evidence type="ECO:0000256" key="12">
    <source>
        <dbReference type="ARBA" id="ARBA00023170"/>
    </source>
</evidence>
<gene>
    <name evidence="19" type="ORF">IFM89_014083</name>
</gene>
<evidence type="ECO:0000259" key="18">
    <source>
        <dbReference type="PROSITE" id="PS51473"/>
    </source>
</evidence>
<evidence type="ECO:0000313" key="19">
    <source>
        <dbReference type="EMBL" id="KAF9624795.1"/>
    </source>
</evidence>